<dbReference type="EMBL" id="LKAM01000010">
    <property type="protein sequence ID" value="KUM46703.1"/>
    <property type="molecule type" value="Genomic_DNA"/>
</dbReference>
<sequence>MPYLTAQELEAMLPPALLDGRNHLKCMKSDICL</sequence>
<evidence type="ECO:0000313" key="1">
    <source>
        <dbReference type="EMBL" id="KUM46703.1"/>
    </source>
</evidence>
<organism evidence="1">
    <name type="scientific">Picea glauca</name>
    <name type="common">White spruce</name>
    <name type="synonym">Pinus glauca</name>
    <dbReference type="NCBI Taxonomy" id="3330"/>
    <lineage>
        <taxon>Eukaryota</taxon>
        <taxon>Viridiplantae</taxon>
        <taxon>Streptophyta</taxon>
        <taxon>Embryophyta</taxon>
        <taxon>Tracheophyta</taxon>
        <taxon>Spermatophyta</taxon>
        <taxon>Pinopsida</taxon>
        <taxon>Pinidae</taxon>
        <taxon>Conifers I</taxon>
        <taxon>Pinales</taxon>
        <taxon>Pinaceae</taxon>
        <taxon>Picea</taxon>
    </lineage>
</organism>
<comment type="caution">
    <text evidence="1">The sequence shown here is derived from an EMBL/GenBank/DDBJ whole genome shotgun (WGS) entry which is preliminary data.</text>
</comment>
<name>A0A117NGF1_PICGL</name>
<keyword evidence="1" id="KW-0496">Mitochondrion</keyword>
<reference evidence="1" key="1">
    <citation type="journal article" date="2015" name="Genome Biol. Evol.">
        <title>Organellar Genomes of White Spruce (Picea glauca): Assembly and Annotation.</title>
        <authorList>
            <person name="Jackman S.D."/>
            <person name="Warren R.L."/>
            <person name="Gibb E.A."/>
            <person name="Vandervalk B.P."/>
            <person name="Mohamadi H."/>
            <person name="Chu J."/>
            <person name="Raymond A."/>
            <person name="Pleasance S."/>
            <person name="Coope R."/>
            <person name="Wildung M.R."/>
            <person name="Ritland C.E."/>
            <person name="Bousquet J."/>
            <person name="Jones S.J."/>
            <person name="Bohlmann J."/>
            <person name="Birol I."/>
        </authorList>
    </citation>
    <scope>NUCLEOTIDE SEQUENCE [LARGE SCALE GENOMIC DNA]</scope>
    <source>
        <tissue evidence="1">Flushing bud</tissue>
    </source>
</reference>
<proteinExistence type="predicted"/>
<dbReference type="AlphaFoldDB" id="A0A117NGF1"/>
<accession>A0A117NGF1</accession>
<geneLocation type="mitochondrion" evidence="1"/>
<gene>
    <name evidence="1" type="ORF">ABT39_MTgene1383</name>
</gene>
<protein>
    <submittedName>
        <fullName evidence="1">Uncharacterized protein</fullName>
    </submittedName>
</protein>